<protein>
    <submittedName>
        <fullName evidence="1">Uncharacterized protein</fullName>
    </submittedName>
</protein>
<proteinExistence type="predicted"/>
<gene>
    <name evidence="1" type="ORF">U771_12300</name>
</gene>
<sequence length="29" mass="3036">MNTSLLSRLFLLLLLLSPAAFGGQDSGAE</sequence>
<dbReference type="EMBL" id="CP006852">
    <property type="protein sequence ID" value="AHC34986.1"/>
    <property type="molecule type" value="Genomic_DNA"/>
</dbReference>
<reference evidence="1 2" key="1">
    <citation type="journal article" date="2014" name="Genome Announc.">
        <title>Complete Genome Sequence of Pseudomonas sp. Strain TKP, Isolated from a gamma-Hexachlorocyclohexane-Degrading Mixed Culture.</title>
        <authorList>
            <person name="Ohtsubo Y."/>
            <person name="Kishida K."/>
            <person name="Sato T."/>
            <person name="Tabata M."/>
            <person name="Kawasumi T."/>
            <person name="Ogura Y."/>
            <person name="Hayashi T."/>
            <person name="Tsuda M."/>
            <person name="Nagata Y."/>
        </authorList>
    </citation>
    <scope>NUCLEOTIDE SEQUENCE [LARGE SCALE GENOMIC DNA]</scope>
    <source>
        <strain evidence="1 2">TKP</strain>
    </source>
</reference>
<dbReference type="Proteomes" id="UP000018725">
    <property type="component" value="Chromosome"/>
</dbReference>
<keyword evidence="2" id="KW-1185">Reference proteome</keyword>
<organism evidence="1 2">
    <name type="scientific">Pseudomonas gorinensis</name>
    <dbReference type="NCBI Taxonomy" id="3240790"/>
    <lineage>
        <taxon>Bacteria</taxon>
        <taxon>Pseudomonadati</taxon>
        <taxon>Pseudomonadota</taxon>
        <taxon>Gammaproteobacteria</taxon>
        <taxon>Pseudomonadales</taxon>
        <taxon>Pseudomonadaceae</taxon>
        <taxon>Pseudomonas</taxon>
    </lineage>
</organism>
<evidence type="ECO:0000313" key="1">
    <source>
        <dbReference type="EMBL" id="AHC34986.1"/>
    </source>
</evidence>
<name>A0ACA7P4S0_9PSED</name>
<evidence type="ECO:0000313" key="2">
    <source>
        <dbReference type="Proteomes" id="UP000018725"/>
    </source>
</evidence>
<accession>A0ACA7P4S0</accession>